<dbReference type="GO" id="GO:0051536">
    <property type="term" value="F:iron-sulfur cluster binding"/>
    <property type="evidence" value="ECO:0007669"/>
    <property type="project" value="UniProtKB-KW"/>
</dbReference>
<dbReference type="SFLD" id="SFLDS00029">
    <property type="entry name" value="Radical_SAM"/>
    <property type="match status" value="1"/>
</dbReference>
<keyword evidence="4" id="KW-0408">Iron</keyword>
<sequence>MPGQVPSFSGPLQPFFKRMNRPVTHSRGTTPPDMLFIYPPAAKISEPPAGIARLAGALKHHGVAVKSVDMSLEGSMYLFDSASEAHDKWSTRALNRKDRNLGLLTSGQGYENIDRYRNAVLDTNRVLKVASDGTGALASLANYKSDTLSPVKSEDLLKAAQAPEENAYFPYFKARFKELEEECGGLTTVGISMNYLNQALTTFAIIGHLKAAYPHVRIVLGGGLVTSWMRMPSWENPFKHLVDEMIAGEGEHPLLRLFGKEPDQKHYLPDYGDFKDLPYLAPGFVLPFCAAGGCWWRKCTFCPERAEQNPYTPVETSTAVAHLNTLVETLKPALVHIVDNSVGPAFLKKLFASGFNTPWYAFARVTPHLTDEAFCRDLKASGCRMLKLGIESGDPAVLSDMNKGVPPEMVSRALATLRKVGINTYVYLLFGTPTETEAAARKTLDFVAHHHDAIGFLNLSVFNLPYFAPEAKTLNTSTFYDGDLSLYSEFNHPLGWNRSLIRHFLEKEFKKHPRIAPIVHRDPPVFNSNHAAFF</sequence>
<keyword evidence="5" id="KW-0411">Iron-sulfur</keyword>
<evidence type="ECO:0000313" key="8">
    <source>
        <dbReference type="Proteomes" id="UP000507962"/>
    </source>
</evidence>
<dbReference type="EMBL" id="CAADHO010000001">
    <property type="protein sequence ID" value="VFQ42723.1"/>
    <property type="molecule type" value="Genomic_DNA"/>
</dbReference>
<dbReference type="Pfam" id="PF04055">
    <property type="entry name" value="Radical_SAM"/>
    <property type="match status" value="1"/>
</dbReference>
<proteinExistence type="predicted"/>
<dbReference type="SUPFAM" id="SSF102114">
    <property type="entry name" value="Radical SAM enzymes"/>
    <property type="match status" value="1"/>
</dbReference>
<evidence type="ECO:0000256" key="5">
    <source>
        <dbReference type="ARBA" id="ARBA00023014"/>
    </source>
</evidence>
<evidence type="ECO:0000256" key="4">
    <source>
        <dbReference type="ARBA" id="ARBA00023004"/>
    </source>
</evidence>
<dbReference type="SMART" id="SM00729">
    <property type="entry name" value="Elp3"/>
    <property type="match status" value="1"/>
</dbReference>
<evidence type="ECO:0000256" key="1">
    <source>
        <dbReference type="ARBA" id="ARBA00001966"/>
    </source>
</evidence>
<dbReference type="InterPro" id="IPR006638">
    <property type="entry name" value="Elp3/MiaA/NifB-like_rSAM"/>
</dbReference>
<dbReference type="GO" id="GO:0003824">
    <property type="term" value="F:catalytic activity"/>
    <property type="evidence" value="ECO:0007669"/>
    <property type="project" value="InterPro"/>
</dbReference>
<dbReference type="PANTHER" id="PTHR43409:SF7">
    <property type="entry name" value="BLL1977 PROTEIN"/>
    <property type="match status" value="1"/>
</dbReference>
<dbReference type="Proteomes" id="UP000507962">
    <property type="component" value="Unassembled WGS sequence"/>
</dbReference>
<dbReference type="InterPro" id="IPR007197">
    <property type="entry name" value="rSAM"/>
</dbReference>
<dbReference type="SFLD" id="SFLDG01082">
    <property type="entry name" value="B12-binding_domain_containing"/>
    <property type="match status" value="1"/>
</dbReference>
<name>A0A4U8YNE0_9BACT</name>
<keyword evidence="8" id="KW-1185">Reference proteome</keyword>
<dbReference type="InterPro" id="IPR023404">
    <property type="entry name" value="rSAM_horseshoe"/>
</dbReference>
<dbReference type="InterPro" id="IPR058240">
    <property type="entry name" value="rSAM_sf"/>
</dbReference>
<evidence type="ECO:0000259" key="6">
    <source>
        <dbReference type="SMART" id="SM00729"/>
    </source>
</evidence>
<organism evidence="7 8">
    <name type="scientific">Desulfoluna butyratoxydans</name>
    <dbReference type="NCBI Taxonomy" id="231438"/>
    <lineage>
        <taxon>Bacteria</taxon>
        <taxon>Pseudomonadati</taxon>
        <taxon>Thermodesulfobacteriota</taxon>
        <taxon>Desulfobacteria</taxon>
        <taxon>Desulfobacterales</taxon>
        <taxon>Desulfolunaceae</taxon>
        <taxon>Desulfoluna</taxon>
    </lineage>
</organism>
<dbReference type="AlphaFoldDB" id="A0A4U8YNE0"/>
<dbReference type="InterPro" id="IPR051198">
    <property type="entry name" value="BchE-like"/>
</dbReference>
<dbReference type="GO" id="GO:0005829">
    <property type="term" value="C:cytosol"/>
    <property type="evidence" value="ECO:0007669"/>
    <property type="project" value="TreeGrafter"/>
</dbReference>
<comment type="cofactor">
    <cofactor evidence="1">
        <name>[4Fe-4S] cluster</name>
        <dbReference type="ChEBI" id="CHEBI:49883"/>
    </cofactor>
</comment>
<evidence type="ECO:0000256" key="2">
    <source>
        <dbReference type="ARBA" id="ARBA00022691"/>
    </source>
</evidence>
<dbReference type="GO" id="GO:0046872">
    <property type="term" value="F:metal ion binding"/>
    <property type="evidence" value="ECO:0007669"/>
    <property type="project" value="UniProtKB-KW"/>
</dbReference>
<accession>A0A4U8YNE0</accession>
<keyword evidence="2" id="KW-0949">S-adenosyl-L-methionine</keyword>
<evidence type="ECO:0000256" key="3">
    <source>
        <dbReference type="ARBA" id="ARBA00022723"/>
    </source>
</evidence>
<dbReference type="PANTHER" id="PTHR43409">
    <property type="entry name" value="ANAEROBIC MAGNESIUM-PROTOPORPHYRIN IX MONOMETHYL ESTER CYCLASE-RELATED"/>
    <property type="match status" value="1"/>
</dbReference>
<protein>
    <submittedName>
        <fullName evidence="7">Radical sam</fullName>
    </submittedName>
</protein>
<feature type="domain" description="Elp3/MiaA/NifB-like radical SAM core" evidence="6">
    <location>
        <begin position="284"/>
        <end position="480"/>
    </location>
</feature>
<gene>
    <name evidence="7" type="ORF">MSL71_3440</name>
</gene>
<keyword evidence="3" id="KW-0479">Metal-binding</keyword>
<dbReference type="Gene3D" id="3.80.30.20">
    <property type="entry name" value="tm_1862 like domain"/>
    <property type="match status" value="1"/>
</dbReference>
<evidence type="ECO:0000313" key="7">
    <source>
        <dbReference type="EMBL" id="VFQ42723.1"/>
    </source>
</evidence>
<reference evidence="7 8" key="1">
    <citation type="submission" date="2019-03" db="EMBL/GenBank/DDBJ databases">
        <authorList>
            <person name="Nijsse B."/>
        </authorList>
    </citation>
    <scope>NUCLEOTIDE SEQUENCE [LARGE SCALE GENOMIC DNA]</scope>
    <source>
        <strain evidence="7">Desulfoluna butyratoxydans MSL71</strain>
    </source>
</reference>